<accession>A0A8H7DCS7</accession>
<reference evidence="1" key="1">
    <citation type="submission" date="2020-05" db="EMBL/GenBank/DDBJ databases">
        <title>Mycena genomes resolve the evolution of fungal bioluminescence.</title>
        <authorList>
            <person name="Tsai I.J."/>
        </authorList>
    </citation>
    <scope>NUCLEOTIDE SEQUENCE</scope>
    <source>
        <strain evidence="1">CCC161011</strain>
    </source>
</reference>
<dbReference type="OrthoDB" id="249703at2759"/>
<dbReference type="AlphaFoldDB" id="A0A8H7DCS7"/>
<name>A0A8H7DCS7_9AGAR</name>
<dbReference type="EMBL" id="JACAZI010000002">
    <property type="protein sequence ID" value="KAF7368157.1"/>
    <property type="molecule type" value="Genomic_DNA"/>
</dbReference>
<evidence type="ECO:0000313" key="2">
    <source>
        <dbReference type="Proteomes" id="UP000620124"/>
    </source>
</evidence>
<sequence>MAGPNGCHNSDGASVFHNAQTGLATIELKESDEDGVILYETRATRRYIAAKQLMNWDAYATKIVYEAVVKPKYGWPHNMAEVARLLELLDKKLDAYGTLTLADLFHIPIAPRMAGGGIDIMTRKPNVAKWYKELITRPSWLAYSDGVKTTTSY</sequence>
<proteinExistence type="predicted"/>
<keyword evidence="2" id="KW-1185">Reference proteome</keyword>
<dbReference type="SUPFAM" id="SSF47616">
    <property type="entry name" value="GST C-terminal domain-like"/>
    <property type="match status" value="1"/>
</dbReference>
<dbReference type="Proteomes" id="UP000620124">
    <property type="component" value="Unassembled WGS sequence"/>
</dbReference>
<dbReference type="Gene3D" id="1.20.1050.10">
    <property type="match status" value="1"/>
</dbReference>
<evidence type="ECO:0008006" key="3">
    <source>
        <dbReference type="Google" id="ProtNLM"/>
    </source>
</evidence>
<organism evidence="1 2">
    <name type="scientific">Mycena venus</name>
    <dbReference type="NCBI Taxonomy" id="2733690"/>
    <lineage>
        <taxon>Eukaryota</taxon>
        <taxon>Fungi</taxon>
        <taxon>Dikarya</taxon>
        <taxon>Basidiomycota</taxon>
        <taxon>Agaricomycotina</taxon>
        <taxon>Agaricomycetes</taxon>
        <taxon>Agaricomycetidae</taxon>
        <taxon>Agaricales</taxon>
        <taxon>Marasmiineae</taxon>
        <taxon>Mycenaceae</taxon>
        <taxon>Mycena</taxon>
    </lineage>
</organism>
<dbReference type="InterPro" id="IPR036282">
    <property type="entry name" value="Glutathione-S-Trfase_C_sf"/>
</dbReference>
<protein>
    <recommendedName>
        <fullName evidence="3">Glutathione S-transferase</fullName>
    </recommendedName>
</protein>
<gene>
    <name evidence="1" type="ORF">MVEN_00134700</name>
</gene>
<comment type="caution">
    <text evidence="1">The sequence shown here is derived from an EMBL/GenBank/DDBJ whole genome shotgun (WGS) entry which is preliminary data.</text>
</comment>
<evidence type="ECO:0000313" key="1">
    <source>
        <dbReference type="EMBL" id="KAF7368157.1"/>
    </source>
</evidence>